<dbReference type="RefSeq" id="WP_262580875.1">
    <property type="nucleotide sequence ID" value="NZ_JAOQJV010000002.1"/>
</dbReference>
<gene>
    <name evidence="1" type="ORF">OCV65_02630</name>
</gene>
<dbReference type="Proteomes" id="UP001207605">
    <property type="component" value="Unassembled WGS sequence"/>
</dbReference>
<proteinExistence type="predicted"/>
<protein>
    <recommendedName>
        <fullName evidence="3">XRE family transcriptional regulator</fullName>
    </recommendedName>
</protein>
<reference evidence="1 2" key="1">
    <citation type="journal article" date="2021" name="ISME Commun">
        <title>Automated analysis of genomic sequences facilitates high-throughput and comprehensive description of bacteria.</title>
        <authorList>
            <person name="Hitch T.C.A."/>
        </authorList>
    </citation>
    <scope>NUCLEOTIDE SEQUENCE [LARGE SCALE GENOMIC DNA]</scope>
    <source>
        <strain evidence="1 2">Sanger_02</strain>
    </source>
</reference>
<dbReference type="EMBL" id="JAOQJV010000002">
    <property type="protein sequence ID" value="MCU6699134.1"/>
    <property type="molecule type" value="Genomic_DNA"/>
</dbReference>
<keyword evidence="2" id="KW-1185">Reference proteome</keyword>
<evidence type="ECO:0000313" key="1">
    <source>
        <dbReference type="EMBL" id="MCU6699134.1"/>
    </source>
</evidence>
<organism evidence="1 2">
    <name type="scientific">Dorea ammoniilytica</name>
    <dbReference type="NCBI Taxonomy" id="2981788"/>
    <lineage>
        <taxon>Bacteria</taxon>
        <taxon>Bacillati</taxon>
        <taxon>Bacillota</taxon>
        <taxon>Clostridia</taxon>
        <taxon>Lachnospirales</taxon>
        <taxon>Lachnospiraceae</taxon>
        <taxon>Dorea</taxon>
    </lineage>
</organism>
<evidence type="ECO:0008006" key="3">
    <source>
        <dbReference type="Google" id="ProtNLM"/>
    </source>
</evidence>
<sequence length="119" mass="13336">MTFAENINRICAEKGTNLTAIVKAVKGSSSFATAINTKGSLPKESEMLEMAKLLECSVMDFFADEEDLQETKPANEDEEDILRIYRGLSRRAKHEFMSMAYEFENREELEGDKGTTAAV</sequence>
<name>A0ABT2S3G6_9FIRM</name>
<evidence type="ECO:0000313" key="2">
    <source>
        <dbReference type="Proteomes" id="UP001207605"/>
    </source>
</evidence>
<comment type="caution">
    <text evidence="1">The sequence shown here is derived from an EMBL/GenBank/DDBJ whole genome shotgun (WGS) entry which is preliminary data.</text>
</comment>
<accession>A0ABT2S3G6</accession>